<keyword evidence="7 9" id="KW-0503">Monooxygenase</keyword>
<dbReference type="SUPFAM" id="SSF48264">
    <property type="entry name" value="Cytochrome P450"/>
    <property type="match status" value="1"/>
</dbReference>
<protein>
    <submittedName>
        <fullName evidence="9">Cholesterol 7-alpha-monooxygenase-like</fullName>
    </submittedName>
</protein>
<comment type="cofactor">
    <cofactor evidence="6">
        <name>heme</name>
        <dbReference type="ChEBI" id="CHEBI:30413"/>
    </cofactor>
</comment>
<dbReference type="GO" id="GO:0042632">
    <property type="term" value="P:cholesterol homeostasis"/>
    <property type="evidence" value="ECO:0007669"/>
    <property type="project" value="TreeGrafter"/>
</dbReference>
<sequence>MLEYALTVLLLLINFVVLNCLLRQRRRKRTEPPLIHHYLPFIGSALDFGKDPLNYLMNLKEKYGDVYTIELAGWNAHVFANPLDVRNLERTKALDHKDIIGDFVTCMVGKNHYIHNNPDNTGPSFLERLMGRAHSVEQIEPTPAKISKSIEHALDSNLRGSMQLSDLCHIAKDSVVIALRKLLQDVGVHKGTRKVHLYDMCKRIIFDITFNLFFGSLPDPVKRAEETARFYDVFKIYFAGSPLMVDRIPVHLLPATKRALAKILEMIGEINWSERNNVSQLITDIVDSNPHIDFKDARARHLMIILWSAQANTAPALFWTLAHLLKNPDAKRAVLKEFEEFNGRYRLRGRSSAEPTADASWPQMNNILSLKKKDIDKLVVLDGCLKETMRLTGSSMSVRKAMQDTVINTSSGRQYAIRKGDYTIFFAPVTHMDHEIFESPKEYDYDRFLIGEHEGVLSSCVPSSSCDSDSQNSEPTQLLGTLRSRSRFYKAGQRIAASRSIMTFGFGSTRCPGRHIAMIEIKLVTLALLKHFDVKICEPDKPLPDFDLTHLGFGVMPPSQDVRVRIALPDDHNNNMRQAF</sequence>
<evidence type="ECO:0000256" key="8">
    <source>
        <dbReference type="SAM" id="Phobius"/>
    </source>
</evidence>
<evidence type="ECO:0000256" key="5">
    <source>
        <dbReference type="ARBA" id="ARBA00023221"/>
    </source>
</evidence>
<dbReference type="AlphaFoldDB" id="A0A6F9DB35"/>
<dbReference type="PRINTS" id="PR00465">
    <property type="entry name" value="EP450IV"/>
</dbReference>
<keyword evidence="4 6" id="KW-0408">Iron</keyword>
<keyword evidence="5" id="KW-0443">Lipid metabolism</keyword>
<evidence type="ECO:0000256" key="2">
    <source>
        <dbReference type="ARBA" id="ARBA00022617"/>
    </source>
</evidence>
<feature type="binding site" description="axial binding residue" evidence="6">
    <location>
        <position position="511"/>
    </location>
    <ligand>
        <name>heme</name>
        <dbReference type="ChEBI" id="CHEBI:30413"/>
    </ligand>
    <ligandPart>
        <name>Fe</name>
        <dbReference type="ChEBI" id="CHEBI:18248"/>
    </ligandPart>
</feature>
<keyword evidence="5" id="KW-0753">Steroid metabolism</keyword>
<dbReference type="Pfam" id="PF00067">
    <property type="entry name" value="p450"/>
    <property type="match status" value="2"/>
</dbReference>
<evidence type="ECO:0000313" key="9">
    <source>
        <dbReference type="EMBL" id="CAB3235928.1"/>
    </source>
</evidence>
<keyword evidence="3 6" id="KW-0479">Metal-binding</keyword>
<reference evidence="9" key="1">
    <citation type="submission" date="2020-04" db="EMBL/GenBank/DDBJ databases">
        <authorList>
            <person name="Neveu A P."/>
        </authorList>
    </citation>
    <scope>NUCLEOTIDE SEQUENCE</scope>
    <source>
        <tissue evidence="9">Whole embryo</tissue>
    </source>
</reference>
<comment type="similarity">
    <text evidence="1 7">Belongs to the cytochrome P450 family.</text>
</comment>
<accession>A0A6F9DB35</accession>
<proteinExistence type="evidence at transcript level"/>
<evidence type="ECO:0000256" key="1">
    <source>
        <dbReference type="ARBA" id="ARBA00010617"/>
    </source>
</evidence>
<keyword evidence="8" id="KW-0472">Membrane</keyword>
<dbReference type="PROSITE" id="PS00086">
    <property type="entry name" value="CYTOCHROME_P450"/>
    <property type="match status" value="1"/>
</dbReference>
<dbReference type="GO" id="GO:0020037">
    <property type="term" value="F:heme binding"/>
    <property type="evidence" value="ECO:0007669"/>
    <property type="project" value="InterPro"/>
</dbReference>
<organism evidence="9">
    <name type="scientific">Phallusia mammillata</name>
    <dbReference type="NCBI Taxonomy" id="59560"/>
    <lineage>
        <taxon>Eukaryota</taxon>
        <taxon>Metazoa</taxon>
        <taxon>Chordata</taxon>
        <taxon>Tunicata</taxon>
        <taxon>Ascidiacea</taxon>
        <taxon>Phlebobranchia</taxon>
        <taxon>Ascidiidae</taxon>
        <taxon>Phallusia</taxon>
    </lineage>
</organism>
<dbReference type="GO" id="GO:0008395">
    <property type="term" value="F:steroid hydroxylase activity"/>
    <property type="evidence" value="ECO:0007669"/>
    <property type="project" value="TreeGrafter"/>
</dbReference>
<keyword evidence="2 6" id="KW-0349">Heme</keyword>
<dbReference type="InterPro" id="IPR050529">
    <property type="entry name" value="CYP450_sterol_14alpha_dmase"/>
</dbReference>
<evidence type="ECO:0000256" key="7">
    <source>
        <dbReference type="RuleBase" id="RU000461"/>
    </source>
</evidence>
<gene>
    <name evidence="9" type="primary">Cyp7a1</name>
</gene>
<dbReference type="Gene3D" id="1.10.630.10">
    <property type="entry name" value="Cytochrome P450"/>
    <property type="match status" value="1"/>
</dbReference>
<dbReference type="GO" id="GO:0005506">
    <property type="term" value="F:iron ion binding"/>
    <property type="evidence" value="ECO:0007669"/>
    <property type="project" value="InterPro"/>
</dbReference>
<dbReference type="InterPro" id="IPR002403">
    <property type="entry name" value="Cyt_P450_E_grp-IV"/>
</dbReference>
<keyword evidence="8" id="KW-1133">Transmembrane helix</keyword>
<keyword evidence="7" id="KW-0560">Oxidoreductase</keyword>
<dbReference type="InterPro" id="IPR036396">
    <property type="entry name" value="Cyt_P450_sf"/>
</dbReference>
<feature type="transmembrane region" description="Helical" evidence="8">
    <location>
        <begin position="6"/>
        <end position="22"/>
    </location>
</feature>
<dbReference type="PANTHER" id="PTHR24304:SF4">
    <property type="entry name" value="CYTOCHROME P450"/>
    <property type="match status" value="1"/>
</dbReference>
<dbReference type="GO" id="GO:0006699">
    <property type="term" value="P:bile acid biosynthetic process"/>
    <property type="evidence" value="ECO:0007669"/>
    <property type="project" value="TreeGrafter"/>
</dbReference>
<dbReference type="InterPro" id="IPR001128">
    <property type="entry name" value="Cyt_P450"/>
</dbReference>
<evidence type="ECO:0000256" key="6">
    <source>
        <dbReference type="PIRSR" id="PIRSR602403-1"/>
    </source>
</evidence>
<dbReference type="PANTHER" id="PTHR24304">
    <property type="entry name" value="CYTOCHROME P450 FAMILY 7"/>
    <property type="match status" value="1"/>
</dbReference>
<evidence type="ECO:0000256" key="4">
    <source>
        <dbReference type="ARBA" id="ARBA00023004"/>
    </source>
</evidence>
<dbReference type="EMBL" id="LR784336">
    <property type="protein sequence ID" value="CAB3235928.1"/>
    <property type="molecule type" value="mRNA"/>
</dbReference>
<keyword evidence="8" id="KW-0812">Transmembrane</keyword>
<dbReference type="InterPro" id="IPR017972">
    <property type="entry name" value="Cyt_P450_CS"/>
</dbReference>
<evidence type="ECO:0000256" key="3">
    <source>
        <dbReference type="ARBA" id="ARBA00022723"/>
    </source>
</evidence>
<name>A0A6F9DB35_9ASCI</name>
<dbReference type="GO" id="GO:0016705">
    <property type="term" value="F:oxidoreductase activity, acting on paired donors, with incorporation or reduction of molecular oxygen"/>
    <property type="evidence" value="ECO:0007669"/>
    <property type="project" value="InterPro"/>
</dbReference>